<evidence type="ECO:0000313" key="5">
    <source>
        <dbReference type="EMBL" id="SJZ37224.1"/>
    </source>
</evidence>
<name>A0A1T4K462_9FIRM</name>
<dbReference type="GO" id="GO:0005978">
    <property type="term" value="P:glycogen biosynthetic process"/>
    <property type="evidence" value="ECO:0007669"/>
    <property type="project" value="UniProtKB-KW"/>
</dbReference>
<dbReference type="Gene3D" id="2.160.10.10">
    <property type="entry name" value="Hexapeptide repeat proteins"/>
    <property type="match status" value="1"/>
</dbReference>
<comment type="similarity">
    <text evidence="1">Belongs to the bacterial/plant glucose-1-phosphate adenylyltransferase family.</text>
</comment>
<dbReference type="Pfam" id="PF00483">
    <property type="entry name" value="NTP_transferase"/>
    <property type="match status" value="1"/>
</dbReference>
<dbReference type="Gene3D" id="3.90.550.10">
    <property type="entry name" value="Spore Coat Polysaccharide Biosynthesis Protein SpsA, Chain A"/>
    <property type="match status" value="1"/>
</dbReference>
<evidence type="ECO:0000256" key="2">
    <source>
        <dbReference type="ARBA" id="ARBA00023056"/>
    </source>
</evidence>
<dbReference type="InterPro" id="IPR011832">
    <property type="entry name" value="GlgDAde_trans"/>
</dbReference>
<dbReference type="OrthoDB" id="9813880at2"/>
<dbReference type="PANTHER" id="PTHR43523:SF6">
    <property type="entry name" value="GLYCOGEN BIOSYNTHESIS PROTEIN GLGD"/>
    <property type="match status" value="1"/>
</dbReference>
<feature type="domain" description="Nucleotidyl transferase" evidence="3">
    <location>
        <begin position="24"/>
        <end position="253"/>
    </location>
</feature>
<gene>
    <name evidence="5" type="ORF">SAMN02745191_0296</name>
</gene>
<dbReference type="STRING" id="118967.SAMN02745191_0296"/>
<dbReference type="Pfam" id="PF24894">
    <property type="entry name" value="Hexapep_GlmU"/>
    <property type="match status" value="1"/>
</dbReference>
<sequence>MVDALGIINFEDSTADIEGLGNYRPVPAISFLGRYRIIDFVLSNMTNSGMSQIQVHIKEKPRSLIEHLGTGLHYNINSKRGKLRLLYGESKVMSEVYNHDIGSFIQNMQYIEDSNKPYVIIAPSYMIYKIDYTEVLKEHIASQNDITVLYKNVDNAKTEFIGCDTLVMDKDKHITSIEKNRGKYKTRAVSMEAYVLSKRLFIELVNRAANTSALYWFKDILREVCGELKMVGYPVRGYVACINTLPSYFKANMELRCPDIASDLFVEDWPIHTMTNDSAPTRYSKDAQVCSSVVANGCVIEGKVENCVIGRNVTVKKGAVVKNCIILPGAFIGESAKLDSVIVDKSAIVHHVKKLVGTPEAPIYVKRADRI</sequence>
<dbReference type="InterPro" id="IPR005835">
    <property type="entry name" value="NTP_transferase_dom"/>
</dbReference>
<evidence type="ECO:0000259" key="3">
    <source>
        <dbReference type="Pfam" id="PF00483"/>
    </source>
</evidence>
<evidence type="ECO:0000259" key="4">
    <source>
        <dbReference type="Pfam" id="PF24894"/>
    </source>
</evidence>
<dbReference type="InterPro" id="IPR056818">
    <property type="entry name" value="GlmU/GlgC-like_hexapep"/>
</dbReference>
<protein>
    <submittedName>
        <fullName evidence="5">Glucose-1-phosphate adenylyltransferase</fullName>
    </submittedName>
</protein>
<proteinExistence type="inferred from homology"/>
<accession>A0A1T4K462</accession>
<keyword evidence="6" id="KW-1185">Reference proteome</keyword>
<dbReference type="AlphaFoldDB" id="A0A1T4K462"/>
<dbReference type="Proteomes" id="UP000243297">
    <property type="component" value="Unassembled WGS sequence"/>
</dbReference>
<dbReference type="SUPFAM" id="SSF51161">
    <property type="entry name" value="Trimeric LpxA-like enzymes"/>
    <property type="match status" value="1"/>
</dbReference>
<dbReference type="NCBIfam" id="TIGR02092">
    <property type="entry name" value="glgD"/>
    <property type="match status" value="1"/>
</dbReference>
<dbReference type="InterPro" id="IPR011831">
    <property type="entry name" value="ADP-Glc_PPase"/>
</dbReference>
<keyword evidence="2" id="KW-0320">Glycogen biosynthesis</keyword>
<evidence type="ECO:0000313" key="6">
    <source>
        <dbReference type="Proteomes" id="UP000243297"/>
    </source>
</evidence>
<dbReference type="PANTHER" id="PTHR43523">
    <property type="entry name" value="GLUCOSE-1-PHOSPHATE ADENYLYLTRANSFERASE-RELATED"/>
    <property type="match status" value="1"/>
</dbReference>
<dbReference type="RefSeq" id="WP_078710744.1">
    <property type="nucleotide sequence ID" value="NZ_FUWY01000001.1"/>
</dbReference>
<reference evidence="6" key="1">
    <citation type="submission" date="2017-02" db="EMBL/GenBank/DDBJ databases">
        <authorList>
            <person name="Varghese N."/>
            <person name="Submissions S."/>
        </authorList>
    </citation>
    <scope>NUCLEOTIDE SEQUENCE [LARGE SCALE GENOMIC DNA]</scope>
    <source>
        <strain evidence="6">ATCC 25662</strain>
    </source>
</reference>
<keyword evidence="5" id="KW-0808">Transferase</keyword>
<dbReference type="InterPro" id="IPR029044">
    <property type="entry name" value="Nucleotide-diphossugar_trans"/>
</dbReference>
<feature type="domain" description="Glucose-1-phosphate adenylyltransferase/Bifunctional protein GlmU-like C-terminal hexapeptide" evidence="4">
    <location>
        <begin position="285"/>
        <end position="351"/>
    </location>
</feature>
<dbReference type="SUPFAM" id="SSF53448">
    <property type="entry name" value="Nucleotide-diphospho-sugar transferases"/>
    <property type="match status" value="1"/>
</dbReference>
<dbReference type="GO" id="GO:0008878">
    <property type="term" value="F:glucose-1-phosphate adenylyltransferase activity"/>
    <property type="evidence" value="ECO:0007669"/>
    <property type="project" value="InterPro"/>
</dbReference>
<keyword evidence="5" id="KW-0548">Nucleotidyltransferase</keyword>
<dbReference type="CDD" id="cd02508">
    <property type="entry name" value="ADP_Glucose_PP"/>
    <property type="match status" value="1"/>
</dbReference>
<organism evidence="5 6">
    <name type="scientific">Anaerorhabdus furcosa</name>
    <dbReference type="NCBI Taxonomy" id="118967"/>
    <lineage>
        <taxon>Bacteria</taxon>
        <taxon>Bacillati</taxon>
        <taxon>Bacillota</taxon>
        <taxon>Erysipelotrichia</taxon>
        <taxon>Erysipelotrichales</taxon>
        <taxon>Erysipelotrichaceae</taxon>
        <taxon>Anaerorhabdus</taxon>
    </lineage>
</organism>
<dbReference type="EMBL" id="FUWY01000001">
    <property type="protein sequence ID" value="SJZ37224.1"/>
    <property type="molecule type" value="Genomic_DNA"/>
</dbReference>
<evidence type="ECO:0000256" key="1">
    <source>
        <dbReference type="ARBA" id="ARBA00010443"/>
    </source>
</evidence>
<dbReference type="InterPro" id="IPR011004">
    <property type="entry name" value="Trimer_LpxA-like_sf"/>
</dbReference>
<dbReference type="CDD" id="cd04651">
    <property type="entry name" value="LbH_G1P_AT_C"/>
    <property type="match status" value="1"/>
</dbReference>